<organism evidence="1 2">
    <name type="scientific">Terrimonas rubra</name>
    <dbReference type="NCBI Taxonomy" id="1035890"/>
    <lineage>
        <taxon>Bacteria</taxon>
        <taxon>Pseudomonadati</taxon>
        <taxon>Bacteroidota</taxon>
        <taxon>Chitinophagia</taxon>
        <taxon>Chitinophagales</taxon>
        <taxon>Chitinophagaceae</taxon>
        <taxon>Terrimonas</taxon>
    </lineage>
</organism>
<dbReference type="InterPro" id="IPR018490">
    <property type="entry name" value="cNMP-bd_dom_sf"/>
</dbReference>
<gene>
    <name evidence="1" type="ORF">ACFS6H_18160</name>
</gene>
<dbReference type="SUPFAM" id="SSF51206">
    <property type="entry name" value="cAMP-binding domain-like"/>
    <property type="match status" value="1"/>
</dbReference>
<name>A0ABW6A8E2_9BACT</name>
<comment type="caution">
    <text evidence="1">The sequence shown here is derived from an EMBL/GenBank/DDBJ whole genome shotgun (WGS) entry which is preliminary data.</text>
</comment>
<dbReference type="Proteomes" id="UP001597511">
    <property type="component" value="Unassembled WGS sequence"/>
</dbReference>
<accession>A0ABW6A8E2</accession>
<dbReference type="EMBL" id="JBHUOZ010000003">
    <property type="protein sequence ID" value="MFD2921649.1"/>
    <property type="molecule type" value="Genomic_DNA"/>
</dbReference>
<protein>
    <submittedName>
        <fullName evidence="1">Crp/Fnr family transcriptional regulator</fullName>
    </submittedName>
</protein>
<reference evidence="2" key="1">
    <citation type="journal article" date="2019" name="Int. J. Syst. Evol. Microbiol.">
        <title>The Global Catalogue of Microorganisms (GCM) 10K type strain sequencing project: providing services to taxonomists for standard genome sequencing and annotation.</title>
        <authorList>
            <consortium name="The Broad Institute Genomics Platform"/>
            <consortium name="The Broad Institute Genome Sequencing Center for Infectious Disease"/>
            <person name="Wu L."/>
            <person name="Ma J."/>
        </authorList>
    </citation>
    <scope>NUCLEOTIDE SEQUENCE [LARGE SCALE GENOMIC DNA]</scope>
    <source>
        <strain evidence="2">KCTC 23299</strain>
    </source>
</reference>
<keyword evidence="2" id="KW-1185">Reference proteome</keyword>
<evidence type="ECO:0000313" key="2">
    <source>
        <dbReference type="Proteomes" id="UP001597511"/>
    </source>
</evidence>
<sequence length="213" mass="25549">MNQIILYLLSGMDALSYFFTYLNKFAPVTQKEYEDHLVPIIQVRKFHKKEIVSYAGEVEDDFNFIVKGLARKYYKKGEEEINTQISAEGHLILSQESFHSRKPSEYFIETIEPTTFITIKYDDLEKMYRSSWHMERLGRLIITFSMIIKDRWQMQMVKMTPRERFLHFVERNPDLIQRVPQKYLASYLNIKPETFSRFKHLTKPQPSSKKDNQ</sequence>
<dbReference type="RefSeq" id="WP_386102370.1">
    <property type="nucleotide sequence ID" value="NZ_JBHUOZ010000003.1"/>
</dbReference>
<evidence type="ECO:0000313" key="1">
    <source>
        <dbReference type="EMBL" id="MFD2921649.1"/>
    </source>
</evidence>
<dbReference type="InterPro" id="IPR014710">
    <property type="entry name" value="RmlC-like_jellyroll"/>
</dbReference>
<dbReference type="Gene3D" id="2.60.120.10">
    <property type="entry name" value="Jelly Rolls"/>
    <property type="match status" value="1"/>
</dbReference>
<proteinExistence type="predicted"/>